<feature type="transmembrane region" description="Helical" evidence="1">
    <location>
        <begin position="13"/>
        <end position="32"/>
    </location>
</feature>
<name>B1BYU0_9FIRM</name>
<proteinExistence type="predicted"/>
<dbReference type="PANTHER" id="PTHR43460">
    <property type="entry name" value="METHYLTRANSFERASE"/>
    <property type="match status" value="1"/>
</dbReference>
<sequence>MAKKFIRGKKMNYYIYMLVTLAVMLVVFKFIFCEIEAYNAKKRSILSWYFKLNESFKYVRTKSIILMGVFCYMIVSIQPFFSFEWFIEMIGFIAVAVICDGISQFVGYHYAKIRFKKDISNAIVAKNEILKAINVTKDELVQQSKPTYSSQNVILKYVDDDTHLATISLDGGEFISSFDKLPPITYVVESQYEKATEKLADKNVKVTHLTDDGKLPFKDERLDVVVSELANYDRYDLYRVVKPGGYILVDQMGSDNYREIMNIFLPFKIKGRWDLETGSKLLSDIGLEIVDGFEEHGFVRFNTLTSFITFMKSITRADITHDRFINFYGQVLKQIKEKSYFELTTHRFMVVAKKKKL</sequence>
<evidence type="ECO:0000313" key="3">
    <source>
        <dbReference type="Proteomes" id="UP000004910"/>
    </source>
</evidence>
<feature type="transmembrane region" description="Helical" evidence="1">
    <location>
        <begin position="89"/>
        <end position="111"/>
    </location>
</feature>
<accession>B1BYU0</accession>
<comment type="caution">
    <text evidence="2">The sequence shown here is derived from an EMBL/GenBank/DDBJ whole genome shotgun (WGS) entry which is preliminary data.</text>
</comment>
<dbReference type="InterPro" id="IPR052939">
    <property type="entry name" value="23S_rRNA_MeTrnsfrase_RlmA"/>
</dbReference>
<reference evidence="2" key="1">
    <citation type="submission" date="2008-02" db="EMBL/GenBank/DDBJ databases">
        <authorList>
            <person name="Fulton L."/>
            <person name="Clifton S."/>
            <person name="Fulton B."/>
            <person name="Xu J."/>
            <person name="Minx P."/>
            <person name="Pepin K.H."/>
            <person name="Johnson M."/>
            <person name="Thiruvilangam P."/>
            <person name="Bhonagiri V."/>
            <person name="Nash W.E."/>
            <person name="Mardis E.R."/>
            <person name="Wilson R.K."/>
        </authorList>
    </citation>
    <scope>NUCLEOTIDE SEQUENCE [LARGE SCALE GENOMIC DNA]</scope>
    <source>
        <strain evidence="2">DSM 1552</strain>
    </source>
</reference>
<protein>
    <recommendedName>
        <fullName evidence="4">Methyltransferase domain protein</fullName>
    </recommendedName>
</protein>
<reference evidence="2" key="2">
    <citation type="submission" date="2014-06" db="EMBL/GenBank/DDBJ databases">
        <title>Draft genome sequence of Clostridium spiroforme (DSM 1552).</title>
        <authorList>
            <person name="Sudarsanam P."/>
            <person name="Ley R."/>
            <person name="Guruge J."/>
            <person name="Turnbaugh P.J."/>
            <person name="Mahowald M."/>
            <person name="Liep D."/>
            <person name="Gordon J."/>
        </authorList>
    </citation>
    <scope>NUCLEOTIDE SEQUENCE</scope>
    <source>
        <strain evidence="2">DSM 1552</strain>
    </source>
</reference>
<dbReference type="EMBL" id="ABIK02000002">
    <property type="protein sequence ID" value="EDS76129.1"/>
    <property type="molecule type" value="Genomic_DNA"/>
</dbReference>
<keyword evidence="3" id="KW-1185">Reference proteome</keyword>
<dbReference type="STRING" id="428126.CLOSPI_00094"/>
<evidence type="ECO:0000256" key="1">
    <source>
        <dbReference type="SAM" id="Phobius"/>
    </source>
</evidence>
<dbReference type="SUPFAM" id="SSF53335">
    <property type="entry name" value="S-adenosyl-L-methionine-dependent methyltransferases"/>
    <property type="match status" value="1"/>
</dbReference>
<gene>
    <name evidence="2" type="ORF">CLOSPI_00094</name>
</gene>
<keyword evidence="1" id="KW-1133">Transmembrane helix</keyword>
<keyword evidence="1" id="KW-0812">Transmembrane</keyword>
<dbReference type="InterPro" id="IPR029063">
    <property type="entry name" value="SAM-dependent_MTases_sf"/>
</dbReference>
<evidence type="ECO:0000313" key="2">
    <source>
        <dbReference type="EMBL" id="EDS76129.1"/>
    </source>
</evidence>
<feature type="transmembrane region" description="Helical" evidence="1">
    <location>
        <begin position="64"/>
        <end position="83"/>
    </location>
</feature>
<dbReference type="HOGENOM" id="CLU_870722_0_0_9"/>
<keyword evidence="1" id="KW-0472">Membrane</keyword>
<dbReference type="Proteomes" id="UP000004910">
    <property type="component" value="Unassembled WGS sequence"/>
</dbReference>
<dbReference type="Gene3D" id="3.40.50.150">
    <property type="entry name" value="Vaccinia Virus protein VP39"/>
    <property type="match status" value="1"/>
</dbReference>
<dbReference type="AlphaFoldDB" id="B1BYU0"/>
<dbReference type="eggNOG" id="COG0220">
    <property type="taxonomic scope" value="Bacteria"/>
</dbReference>
<dbReference type="PANTHER" id="PTHR43460:SF1">
    <property type="entry name" value="METHYLTRANSFERASE TYPE 11 DOMAIN-CONTAINING PROTEIN"/>
    <property type="match status" value="1"/>
</dbReference>
<evidence type="ECO:0008006" key="4">
    <source>
        <dbReference type="Google" id="ProtNLM"/>
    </source>
</evidence>
<organism evidence="2 3">
    <name type="scientific">Thomasclavelia spiroformis DSM 1552</name>
    <dbReference type="NCBI Taxonomy" id="428126"/>
    <lineage>
        <taxon>Bacteria</taxon>
        <taxon>Bacillati</taxon>
        <taxon>Bacillota</taxon>
        <taxon>Erysipelotrichia</taxon>
        <taxon>Erysipelotrichales</taxon>
        <taxon>Coprobacillaceae</taxon>
        <taxon>Thomasclavelia</taxon>
    </lineage>
</organism>